<dbReference type="PRINTS" id="PR00811">
    <property type="entry name" value="BCTERIALGSPD"/>
</dbReference>
<comment type="similarity">
    <text evidence="1">Belongs to the bacterial secretin family.</text>
</comment>
<evidence type="ECO:0000313" key="5">
    <source>
        <dbReference type="EMBL" id="RBO97709.1"/>
    </source>
</evidence>
<dbReference type="PANTHER" id="PTHR30332">
    <property type="entry name" value="PROBABLE GENERAL SECRETION PATHWAY PROTEIN D"/>
    <property type="match status" value="1"/>
</dbReference>
<feature type="region of interest" description="Disordered" evidence="2">
    <location>
        <begin position="174"/>
        <end position="195"/>
    </location>
</feature>
<protein>
    <submittedName>
        <fullName evidence="5">Pilus assembly protein CpaC</fullName>
    </submittedName>
</protein>
<dbReference type="GO" id="GO:0009306">
    <property type="term" value="P:protein secretion"/>
    <property type="evidence" value="ECO:0007669"/>
    <property type="project" value="InterPro"/>
</dbReference>
<feature type="domain" description="BON" evidence="4">
    <location>
        <begin position="112"/>
        <end position="182"/>
    </location>
</feature>
<gene>
    <name evidence="5" type="ORF">DFR47_102498</name>
</gene>
<feature type="chain" id="PRO_5017049254" evidence="3">
    <location>
        <begin position="37"/>
        <end position="507"/>
    </location>
</feature>
<evidence type="ECO:0000256" key="2">
    <source>
        <dbReference type="SAM" id="MobiDB-lite"/>
    </source>
</evidence>
<dbReference type="Pfam" id="PF00263">
    <property type="entry name" value="Secretin"/>
    <property type="match status" value="1"/>
</dbReference>
<feature type="compositionally biased region" description="Low complexity" evidence="2">
    <location>
        <begin position="179"/>
        <end position="195"/>
    </location>
</feature>
<dbReference type="PANTHER" id="PTHR30332:SF17">
    <property type="entry name" value="TYPE IV PILIATION SYSTEM PROTEIN DR_0774-RELATED"/>
    <property type="match status" value="1"/>
</dbReference>
<name>A0A366E7E0_9HYPH</name>
<sequence length="507" mass="53929">MTRLFFSQTYGSKQLKALLLSAAMIIPVTIADLAQAQDVQITSAGRAQPVNLGLGKSVVIDLPQDAYDILVANPATADAVTRTARRIYLFGKAVGQTNIIIFGKDGEQIASLDLKIERDVSSLATSLRKYIPGSDIKIELINDNIVLTGTVQTPQDAAQAAKLADLLVSGGEATTGQYNNNSNSSSGEGNNITISNGFNQERRQASKIINLITITGEDQVTLKVTVAEVSRTVMKQLGVNMVGSATTNGVTFSGIAGNLPGVVSENANNVLGIRTSNFRGYLQAMETAGAMKTLAEPTLTAISGEKAAFKVGGEYNVLDSVDYDDDGKRTNTLAKIEYGIGLEFMPTVLGPGRISLKVRTSVSEPTNEGSATQNTGQFSPNIISLRKRIADTTVEIPSGGSMMIGGLIRDETRQSINGTPGLSKIPVLGTLFRSREFQRNETELVVIVTPYLVRSTARTDLARPDDNLAPPSDAAGFVLGKVNRVYGSAKTNLPNGRYNGVVGFIYK</sequence>
<dbReference type="Proteomes" id="UP000252893">
    <property type="component" value="Unassembled WGS sequence"/>
</dbReference>
<dbReference type="Pfam" id="PF13629">
    <property type="entry name" value="T2SS-T3SS_pil_N"/>
    <property type="match status" value="1"/>
</dbReference>
<proteinExistence type="inferred from homology"/>
<reference evidence="5 6" key="1">
    <citation type="submission" date="2018-06" db="EMBL/GenBank/DDBJ databases">
        <title>Genomic Encyclopedia of Type Strains, Phase IV (KMG-IV): sequencing the most valuable type-strain genomes for metagenomic binning, comparative biology and taxonomic classification.</title>
        <authorList>
            <person name="Goeker M."/>
        </authorList>
    </citation>
    <scope>NUCLEOTIDE SEQUENCE [LARGE SCALE GENOMIC DNA]</scope>
    <source>
        <strain evidence="5 6">DSM 25619</strain>
    </source>
</reference>
<accession>A0A366E7E0</accession>
<comment type="caution">
    <text evidence="5">The sequence shown here is derived from an EMBL/GenBank/DDBJ whole genome shotgun (WGS) entry which is preliminary data.</text>
</comment>
<keyword evidence="3" id="KW-0732">Signal</keyword>
<dbReference type="OrthoDB" id="9775455at2"/>
<dbReference type="InterPro" id="IPR001775">
    <property type="entry name" value="GspD/PilQ"/>
</dbReference>
<dbReference type="Pfam" id="PF04972">
    <property type="entry name" value="BON"/>
    <property type="match status" value="1"/>
</dbReference>
<evidence type="ECO:0000256" key="3">
    <source>
        <dbReference type="SAM" id="SignalP"/>
    </source>
</evidence>
<dbReference type="InterPro" id="IPR007055">
    <property type="entry name" value="BON_dom"/>
</dbReference>
<dbReference type="EMBL" id="QNRH01000002">
    <property type="protein sequence ID" value="RBO97709.1"/>
    <property type="molecule type" value="Genomic_DNA"/>
</dbReference>
<organism evidence="5 6">
    <name type="scientific">Pseudochrobactrum asaccharolyticum</name>
    <dbReference type="NCBI Taxonomy" id="354351"/>
    <lineage>
        <taxon>Bacteria</taxon>
        <taxon>Pseudomonadati</taxon>
        <taxon>Pseudomonadota</taxon>
        <taxon>Alphaproteobacteria</taxon>
        <taxon>Hyphomicrobiales</taxon>
        <taxon>Brucellaceae</taxon>
        <taxon>Pseudochrobactrum</taxon>
    </lineage>
</organism>
<keyword evidence="6" id="KW-1185">Reference proteome</keyword>
<dbReference type="AlphaFoldDB" id="A0A366E7E0"/>
<evidence type="ECO:0000313" key="6">
    <source>
        <dbReference type="Proteomes" id="UP000252893"/>
    </source>
</evidence>
<dbReference type="InterPro" id="IPR050810">
    <property type="entry name" value="Bact_Secretion_Sys_Channel"/>
</dbReference>
<dbReference type="InterPro" id="IPR004846">
    <property type="entry name" value="T2SS/T3SS_dom"/>
</dbReference>
<dbReference type="InterPro" id="IPR032789">
    <property type="entry name" value="T2SS-T3SS_pil_N"/>
</dbReference>
<evidence type="ECO:0000259" key="4">
    <source>
        <dbReference type="PROSITE" id="PS50914"/>
    </source>
</evidence>
<evidence type="ECO:0000256" key="1">
    <source>
        <dbReference type="RuleBase" id="RU004003"/>
    </source>
</evidence>
<feature type="signal peptide" evidence="3">
    <location>
        <begin position="1"/>
        <end position="36"/>
    </location>
</feature>
<dbReference type="GO" id="GO:0015627">
    <property type="term" value="C:type II protein secretion system complex"/>
    <property type="evidence" value="ECO:0007669"/>
    <property type="project" value="TreeGrafter"/>
</dbReference>
<dbReference type="PROSITE" id="PS50914">
    <property type="entry name" value="BON"/>
    <property type="match status" value="1"/>
</dbReference>